<keyword evidence="5 7" id="KW-1133">Transmembrane helix</keyword>
<dbReference type="GO" id="GO:0022857">
    <property type="term" value="F:transmembrane transporter activity"/>
    <property type="evidence" value="ECO:0007669"/>
    <property type="project" value="TreeGrafter"/>
</dbReference>
<keyword evidence="3" id="KW-0997">Cell inner membrane</keyword>
<name>A0A382RBR0_9ZZZZ</name>
<feature type="domain" description="TRAP C4-dicarboxylate transport system permease DctM subunit" evidence="8">
    <location>
        <begin position="2"/>
        <end position="209"/>
    </location>
</feature>
<feature type="transmembrane region" description="Helical" evidence="7">
    <location>
        <begin position="148"/>
        <end position="173"/>
    </location>
</feature>
<feature type="transmembrane region" description="Helical" evidence="7">
    <location>
        <begin position="179"/>
        <end position="195"/>
    </location>
</feature>
<evidence type="ECO:0000256" key="7">
    <source>
        <dbReference type="SAM" id="Phobius"/>
    </source>
</evidence>
<evidence type="ECO:0000256" key="3">
    <source>
        <dbReference type="ARBA" id="ARBA00022519"/>
    </source>
</evidence>
<evidence type="ECO:0000256" key="4">
    <source>
        <dbReference type="ARBA" id="ARBA00022692"/>
    </source>
</evidence>
<sequence length="215" mass="22747">MTGVIMNYSGITRRIMNLADVLVGHLIGGFAQINILMSTLMGGMSASANADAAMQSKIVVPEMTKRNYGAGFSASITACSAIIAAIIPPGIALVLYGFISGTSIGKLFLAGIMPGIFLSLCLMFTVRFMAIKKKYEPSRTHKANGKEILAALIDAFFGLLIPIIIVGGIRFGIFTPTEAGAIAVAYSLLIGFFIHKELTLKTIPIIINESLIATS</sequence>
<evidence type="ECO:0000259" key="8">
    <source>
        <dbReference type="Pfam" id="PF06808"/>
    </source>
</evidence>
<keyword evidence="2" id="KW-1003">Cell membrane</keyword>
<feature type="transmembrane region" description="Helical" evidence="7">
    <location>
        <begin position="67"/>
        <end position="87"/>
    </location>
</feature>
<feature type="non-terminal residue" evidence="9">
    <location>
        <position position="215"/>
    </location>
</feature>
<reference evidence="9" key="1">
    <citation type="submission" date="2018-05" db="EMBL/GenBank/DDBJ databases">
        <authorList>
            <person name="Lanie J.A."/>
            <person name="Ng W.-L."/>
            <person name="Kazmierczak K.M."/>
            <person name="Andrzejewski T.M."/>
            <person name="Davidsen T.M."/>
            <person name="Wayne K.J."/>
            <person name="Tettelin H."/>
            <person name="Glass J.I."/>
            <person name="Rusch D."/>
            <person name="Podicherti R."/>
            <person name="Tsui H.-C.T."/>
            <person name="Winkler M.E."/>
        </authorList>
    </citation>
    <scope>NUCLEOTIDE SEQUENCE</scope>
</reference>
<gene>
    <name evidence="9" type="ORF">METZ01_LOCUS346855</name>
</gene>
<evidence type="ECO:0000256" key="6">
    <source>
        <dbReference type="ARBA" id="ARBA00023136"/>
    </source>
</evidence>
<keyword evidence="4 7" id="KW-0812">Transmembrane</keyword>
<accession>A0A382RBR0</accession>
<keyword evidence="6 7" id="KW-0472">Membrane</keyword>
<organism evidence="9">
    <name type="scientific">marine metagenome</name>
    <dbReference type="NCBI Taxonomy" id="408172"/>
    <lineage>
        <taxon>unclassified sequences</taxon>
        <taxon>metagenomes</taxon>
        <taxon>ecological metagenomes</taxon>
    </lineage>
</organism>
<protein>
    <recommendedName>
        <fullName evidence="8">TRAP C4-dicarboxylate transport system permease DctM subunit domain-containing protein</fullName>
    </recommendedName>
</protein>
<feature type="transmembrane region" description="Helical" evidence="7">
    <location>
        <begin position="22"/>
        <end position="46"/>
    </location>
</feature>
<dbReference type="EMBL" id="UINC01119872">
    <property type="protein sequence ID" value="SVC94001.1"/>
    <property type="molecule type" value="Genomic_DNA"/>
</dbReference>
<comment type="subcellular location">
    <subcellularLocation>
        <location evidence="1">Cell inner membrane</location>
        <topology evidence="1">Multi-pass membrane protein</topology>
    </subcellularLocation>
</comment>
<evidence type="ECO:0000256" key="2">
    <source>
        <dbReference type="ARBA" id="ARBA00022475"/>
    </source>
</evidence>
<dbReference type="GO" id="GO:0005886">
    <property type="term" value="C:plasma membrane"/>
    <property type="evidence" value="ECO:0007669"/>
    <property type="project" value="UniProtKB-SubCell"/>
</dbReference>
<proteinExistence type="predicted"/>
<dbReference type="InterPro" id="IPR010656">
    <property type="entry name" value="DctM"/>
</dbReference>
<evidence type="ECO:0000313" key="9">
    <source>
        <dbReference type="EMBL" id="SVC94001.1"/>
    </source>
</evidence>
<dbReference type="Pfam" id="PF06808">
    <property type="entry name" value="DctM"/>
    <property type="match status" value="1"/>
</dbReference>
<feature type="transmembrane region" description="Helical" evidence="7">
    <location>
        <begin position="107"/>
        <end position="128"/>
    </location>
</feature>
<evidence type="ECO:0000256" key="1">
    <source>
        <dbReference type="ARBA" id="ARBA00004429"/>
    </source>
</evidence>
<dbReference type="PANTHER" id="PTHR33362">
    <property type="entry name" value="SIALIC ACID TRAP TRANSPORTER PERMEASE PROTEIN SIAT-RELATED"/>
    <property type="match status" value="1"/>
</dbReference>
<evidence type="ECO:0000256" key="5">
    <source>
        <dbReference type="ARBA" id="ARBA00022989"/>
    </source>
</evidence>
<dbReference type="InterPro" id="IPR004681">
    <property type="entry name" value="TRAP_DctM"/>
</dbReference>
<dbReference type="PANTHER" id="PTHR33362:SF4">
    <property type="entry name" value="2,3-DIKETO-L-GULONATE TRAP TRANSPORTER LARGE PERMEASE PROTEIN YIAN"/>
    <property type="match status" value="1"/>
</dbReference>
<dbReference type="AlphaFoldDB" id="A0A382RBR0"/>